<name>A0ABR3F7M1_9AGAR</name>
<keyword evidence="1" id="KW-0732">Signal</keyword>
<dbReference type="Proteomes" id="UP001465976">
    <property type="component" value="Unassembled WGS sequence"/>
</dbReference>
<sequence length="201" mass="20563">MHFFATATVLALSATAAFSAPTANDGSDASASFATITSFGLNGSGCPPGSASTTTKGDKSAVTAVFSQFTPSVSTQSFRQNCQASIQVTIPSGKKFTVDKVAYNGFVQLDSKVSVVHGSIVYFQAQTQQQSASDTLKGPTTKEVDLSNTFSSSGAVWSACGATSAIVNVDISVVLNASGNSDGFASVDTANFGPFKLVDCY</sequence>
<dbReference type="PANTHER" id="PTHR38847">
    <property type="match status" value="1"/>
</dbReference>
<evidence type="ECO:0008006" key="4">
    <source>
        <dbReference type="Google" id="ProtNLM"/>
    </source>
</evidence>
<comment type="caution">
    <text evidence="2">The sequence shown here is derived from an EMBL/GenBank/DDBJ whole genome shotgun (WGS) entry which is preliminary data.</text>
</comment>
<evidence type="ECO:0000313" key="2">
    <source>
        <dbReference type="EMBL" id="KAL0571238.1"/>
    </source>
</evidence>
<accession>A0ABR3F7M1</accession>
<reference evidence="2 3" key="1">
    <citation type="submission" date="2024-02" db="EMBL/GenBank/DDBJ databases">
        <title>A draft genome for the cacao thread blight pathogen Marasmius crinis-equi.</title>
        <authorList>
            <person name="Cohen S.P."/>
            <person name="Baruah I.K."/>
            <person name="Amoako-Attah I."/>
            <person name="Bukari Y."/>
            <person name="Meinhardt L.W."/>
            <person name="Bailey B.A."/>
        </authorList>
    </citation>
    <scope>NUCLEOTIDE SEQUENCE [LARGE SCALE GENOMIC DNA]</scope>
    <source>
        <strain evidence="2 3">GH-76</strain>
    </source>
</reference>
<evidence type="ECO:0000256" key="1">
    <source>
        <dbReference type="SAM" id="SignalP"/>
    </source>
</evidence>
<organism evidence="2 3">
    <name type="scientific">Marasmius crinis-equi</name>
    <dbReference type="NCBI Taxonomy" id="585013"/>
    <lineage>
        <taxon>Eukaryota</taxon>
        <taxon>Fungi</taxon>
        <taxon>Dikarya</taxon>
        <taxon>Basidiomycota</taxon>
        <taxon>Agaricomycotina</taxon>
        <taxon>Agaricomycetes</taxon>
        <taxon>Agaricomycetidae</taxon>
        <taxon>Agaricales</taxon>
        <taxon>Marasmiineae</taxon>
        <taxon>Marasmiaceae</taxon>
        <taxon>Marasmius</taxon>
    </lineage>
</organism>
<protein>
    <recommendedName>
        <fullName evidence="4">Secreted protein</fullName>
    </recommendedName>
</protein>
<feature type="chain" id="PRO_5045634227" description="Secreted protein" evidence="1">
    <location>
        <begin position="20"/>
        <end position="201"/>
    </location>
</feature>
<proteinExistence type="predicted"/>
<dbReference type="InterPro" id="IPR025649">
    <property type="entry name" value="DUF4360"/>
</dbReference>
<dbReference type="PANTHER" id="PTHR38847:SF1">
    <property type="entry name" value="PSEUDOURIDINE SYNTHASE RSUA_RLUA-LIKE DOMAIN-CONTAINING PROTEIN"/>
    <property type="match status" value="1"/>
</dbReference>
<evidence type="ECO:0000313" key="3">
    <source>
        <dbReference type="Proteomes" id="UP001465976"/>
    </source>
</evidence>
<dbReference type="Pfam" id="PF14273">
    <property type="entry name" value="DUF4360"/>
    <property type="match status" value="1"/>
</dbReference>
<dbReference type="EMBL" id="JBAHYK010000798">
    <property type="protein sequence ID" value="KAL0571238.1"/>
    <property type="molecule type" value="Genomic_DNA"/>
</dbReference>
<keyword evidence="3" id="KW-1185">Reference proteome</keyword>
<feature type="signal peptide" evidence="1">
    <location>
        <begin position="1"/>
        <end position="19"/>
    </location>
</feature>
<gene>
    <name evidence="2" type="ORF">V5O48_010726</name>
</gene>